<evidence type="ECO:0000259" key="2">
    <source>
        <dbReference type="Pfam" id="PF20263"/>
    </source>
</evidence>
<dbReference type="AlphaFoldDB" id="A0AAI9EEY4"/>
<dbReference type="EMBL" id="CAVMBE010000098">
    <property type="protein sequence ID" value="CAK4033967.1"/>
    <property type="molecule type" value="Genomic_DNA"/>
</dbReference>
<name>A0AAI9EEY4_9PEZI</name>
<dbReference type="Pfam" id="PF20263">
    <property type="entry name" value="LYRM2-like"/>
    <property type="match status" value="1"/>
</dbReference>
<feature type="domain" description="LYR motif-containing protein Cup1-like N-terminal" evidence="2">
    <location>
        <begin position="70"/>
        <end position="163"/>
    </location>
</feature>
<keyword evidence="4" id="KW-1185">Reference proteome</keyword>
<evidence type="ECO:0000256" key="1">
    <source>
        <dbReference type="SAM" id="MobiDB-lite"/>
    </source>
</evidence>
<dbReference type="CDD" id="cd20273">
    <property type="entry name" value="Complex1_LYR_unchar"/>
    <property type="match status" value="1"/>
</dbReference>
<evidence type="ECO:0000313" key="4">
    <source>
        <dbReference type="Proteomes" id="UP001296104"/>
    </source>
</evidence>
<accession>A0AAI9EEY4</accession>
<feature type="compositionally biased region" description="Polar residues" evidence="1">
    <location>
        <begin position="28"/>
        <end position="50"/>
    </location>
</feature>
<gene>
    <name evidence="3" type="ORF">LECACI_7A009125</name>
</gene>
<proteinExistence type="predicted"/>
<feature type="region of interest" description="Disordered" evidence="1">
    <location>
        <begin position="18"/>
        <end position="59"/>
    </location>
</feature>
<dbReference type="InterPro" id="IPR046896">
    <property type="entry name" value="Cup1-like_N"/>
</dbReference>
<dbReference type="Proteomes" id="UP001296104">
    <property type="component" value="Unassembled WGS sequence"/>
</dbReference>
<sequence>MRWTAAWRRPLLEGEGARRSRLRPLSAKYSTKPQRSTNPSQQQSQRNASESSREITEVPSEWAAQARHYLRAILRECTYLPDPQARRYISQYALSRFRKSDFKFKNPDNNEEQDLEAEKRRLHKDAQKQLNKLVRANNGDRRPLLKVLLAAYGREGKRRRELMQLWMPIAGKQKIDTILSEAANRAEVPEKDALGPLEACGTEASNRRSEDSQILPRLSPAMDALVKSQAQAAPPYLTRPNPKKLSPNVPVLNAKLKPMPKSRVRNLTKKWYADILDRVLPPLPTEEWHRLRYLASGKTLLGPLPQLRSRESSIRAGYGAHSSALETVVAKGIRKLDKESWVQVSHREKITPRFMQRLYAQVFGQCPLMDWDDSKNRWNITWGHYALHKTQQPEHSFAAKHLPFKSSSDSTAETEQSTPG</sequence>
<feature type="compositionally biased region" description="Polar residues" evidence="1">
    <location>
        <begin position="405"/>
        <end position="420"/>
    </location>
</feature>
<comment type="caution">
    <text evidence="3">The sequence shown here is derived from an EMBL/GenBank/DDBJ whole genome shotgun (WGS) entry which is preliminary data.</text>
</comment>
<reference evidence="3" key="1">
    <citation type="submission" date="2023-11" db="EMBL/GenBank/DDBJ databases">
        <authorList>
            <person name="Alioto T."/>
            <person name="Alioto T."/>
            <person name="Gomez Garrido J."/>
        </authorList>
    </citation>
    <scope>NUCLEOTIDE SEQUENCE</scope>
</reference>
<evidence type="ECO:0000313" key="3">
    <source>
        <dbReference type="EMBL" id="CAK4033967.1"/>
    </source>
</evidence>
<protein>
    <recommendedName>
        <fullName evidence="2">LYR motif-containing protein Cup1-like N-terminal domain-containing protein</fullName>
    </recommendedName>
</protein>
<feature type="region of interest" description="Disordered" evidence="1">
    <location>
        <begin position="400"/>
        <end position="420"/>
    </location>
</feature>
<organism evidence="3 4">
    <name type="scientific">Lecanosticta acicola</name>
    <dbReference type="NCBI Taxonomy" id="111012"/>
    <lineage>
        <taxon>Eukaryota</taxon>
        <taxon>Fungi</taxon>
        <taxon>Dikarya</taxon>
        <taxon>Ascomycota</taxon>
        <taxon>Pezizomycotina</taxon>
        <taxon>Dothideomycetes</taxon>
        <taxon>Dothideomycetidae</taxon>
        <taxon>Mycosphaerellales</taxon>
        <taxon>Mycosphaerellaceae</taxon>
        <taxon>Lecanosticta</taxon>
    </lineage>
</organism>